<reference evidence="4" key="1">
    <citation type="submission" date="2020-06" db="EMBL/GenBank/DDBJ databases">
        <title>Nostoc edaphicum CCNP1411 genome.</title>
        <authorList>
            <person name="Fidor A."/>
            <person name="Grabski M."/>
            <person name="Gawor J."/>
            <person name="Gromadka R."/>
            <person name="Wegrzyn G."/>
            <person name="Mazur-Marzec H."/>
        </authorList>
    </citation>
    <scope>NUCLEOTIDE SEQUENCE [LARGE SCALE GENOMIC DNA]</scope>
    <source>
        <strain evidence="4">CCNP1411</strain>
    </source>
</reference>
<keyword evidence="4" id="KW-1185">Reference proteome</keyword>
<dbReference type="RefSeq" id="WP_181929282.1">
    <property type="nucleotide sequence ID" value="NZ_CP054698.1"/>
</dbReference>
<protein>
    <submittedName>
        <fullName evidence="3">Type II toxin-antitoxin system RelE/ParE family toxin</fullName>
    </submittedName>
</protein>
<dbReference type="Pfam" id="PF05016">
    <property type="entry name" value="ParE_toxin"/>
    <property type="match status" value="1"/>
</dbReference>
<dbReference type="InterPro" id="IPR051803">
    <property type="entry name" value="TA_system_RelE-like_toxin"/>
</dbReference>
<proteinExistence type="inferred from homology"/>
<gene>
    <name evidence="3" type="ORF">HUN01_30310</name>
</gene>
<evidence type="ECO:0000313" key="3">
    <source>
        <dbReference type="EMBL" id="QMS91687.1"/>
    </source>
</evidence>
<dbReference type="EMBL" id="CP054698">
    <property type="protein sequence ID" value="QMS91687.1"/>
    <property type="molecule type" value="Genomic_DNA"/>
</dbReference>
<organism evidence="3 4">
    <name type="scientific">Nostoc edaphicum CCNP1411</name>
    <dbReference type="NCBI Taxonomy" id="1472755"/>
    <lineage>
        <taxon>Bacteria</taxon>
        <taxon>Bacillati</taxon>
        <taxon>Cyanobacteriota</taxon>
        <taxon>Cyanophyceae</taxon>
        <taxon>Nostocales</taxon>
        <taxon>Nostocaceae</taxon>
        <taxon>Nostoc</taxon>
    </lineage>
</organism>
<comment type="similarity">
    <text evidence="1">Belongs to the RelE toxin family.</text>
</comment>
<dbReference type="AlphaFoldDB" id="A0A7D7LKQ8"/>
<dbReference type="PANTHER" id="PTHR33755">
    <property type="entry name" value="TOXIN PARE1-RELATED"/>
    <property type="match status" value="1"/>
</dbReference>
<name>A0A7D7LKQ8_9NOSO</name>
<evidence type="ECO:0000256" key="1">
    <source>
        <dbReference type="ARBA" id="ARBA00006226"/>
    </source>
</evidence>
<dbReference type="Proteomes" id="UP000514713">
    <property type="component" value="Chromosome"/>
</dbReference>
<dbReference type="InterPro" id="IPR035093">
    <property type="entry name" value="RelE/ParE_toxin_dom_sf"/>
</dbReference>
<evidence type="ECO:0000313" key="4">
    <source>
        <dbReference type="Proteomes" id="UP000514713"/>
    </source>
</evidence>
<accession>A0A7D7LKQ8</accession>
<dbReference type="InterPro" id="IPR007712">
    <property type="entry name" value="RelE/ParE_toxin"/>
</dbReference>
<evidence type="ECO:0000256" key="2">
    <source>
        <dbReference type="ARBA" id="ARBA00022649"/>
    </source>
</evidence>
<sequence>MSDVSKRPQVIRDLIELATYIAEDNLEASDRFLAAAEITFKQLGKMPGMGKPCQFSHPNLSGVRQQAIKGFKNYLVFYLPSDSGVEILRVIYGGRDIEAILDEDLGEKDLE</sequence>
<dbReference type="Gene3D" id="3.30.2310.20">
    <property type="entry name" value="RelE-like"/>
    <property type="match status" value="1"/>
</dbReference>
<dbReference type="KEGG" id="ned:HUN01_30310"/>
<keyword evidence="2" id="KW-1277">Toxin-antitoxin system</keyword>